<name>A0ACB8QYA4_9AGAM</name>
<keyword evidence="1" id="KW-0645">Protease</keyword>
<keyword evidence="1" id="KW-0378">Hydrolase</keyword>
<evidence type="ECO:0000313" key="2">
    <source>
        <dbReference type="Proteomes" id="UP000814128"/>
    </source>
</evidence>
<accession>A0ACB8QYA4</accession>
<gene>
    <name evidence="1" type="ORF">K488DRAFT_82350</name>
</gene>
<evidence type="ECO:0000313" key="1">
    <source>
        <dbReference type="EMBL" id="KAI0036241.1"/>
    </source>
</evidence>
<proteinExistence type="predicted"/>
<dbReference type="Proteomes" id="UP000814128">
    <property type="component" value="Unassembled WGS sequence"/>
</dbReference>
<keyword evidence="1" id="KW-0121">Carboxypeptidase</keyword>
<keyword evidence="2" id="KW-1185">Reference proteome</keyword>
<sequence>MLLSAAFAALSLSASAALARQFPEFDGVVGAVPSSPAVNPKSAVDDLLAQQRPKTTPGHLRGVVENSGICETTPGVYQASGYGDIAANKSIWFWFFEARNNPETAPLVAWFNGGPGSSSMIGLFQELGPCRIQNDSTTVEPNPNSYTDFTNVIFVDQPVGVGFSYGTEEVGTSQAAAEDVWTFFQIWFNDSRFSKYKQRNFGIWTESYGGHYGPTFAAHFLRQNAAIDRGAVKGTKINLGYLAIGDGLTDPLLQYPGFITYAKTNRYHPLVNDSVLEAGKTAFYSSGGCRDQIAACYKTSEDKICSAAQGFCNGNVLDPLAGDWDVYYVLTPNPDPYPPDMTPYLTNSTITSAIGAQSTFQFTNFDVYSNFAATGDWMHNSRPLLEEVINAGVRTHVFDGDADYILNFYGVEAMVDALQTKFAATYARQDFANYTVNGVPAGIFKNAGTFSYLRVFGAGHEVPAYEWPGVPRGAAALQMFTQVMSNKPLSGT</sequence>
<reference evidence="1" key="2">
    <citation type="journal article" date="2022" name="New Phytol.">
        <title>Evolutionary transition to the ectomycorrhizal habit in the genomes of a hyperdiverse lineage of mushroom-forming fungi.</title>
        <authorList>
            <person name="Looney B."/>
            <person name="Miyauchi S."/>
            <person name="Morin E."/>
            <person name="Drula E."/>
            <person name="Courty P.E."/>
            <person name="Kohler A."/>
            <person name="Kuo A."/>
            <person name="LaButti K."/>
            <person name="Pangilinan J."/>
            <person name="Lipzen A."/>
            <person name="Riley R."/>
            <person name="Andreopoulos W."/>
            <person name="He G."/>
            <person name="Johnson J."/>
            <person name="Nolan M."/>
            <person name="Tritt A."/>
            <person name="Barry K.W."/>
            <person name="Grigoriev I.V."/>
            <person name="Nagy L.G."/>
            <person name="Hibbett D."/>
            <person name="Henrissat B."/>
            <person name="Matheny P.B."/>
            <person name="Labbe J."/>
            <person name="Martin F.M."/>
        </authorList>
    </citation>
    <scope>NUCLEOTIDE SEQUENCE</scope>
    <source>
        <strain evidence="1">EC-137</strain>
    </source>
</reference>
<organism evidence="1 2">
    <name type="scientific">Vararia minispora EC-137</name>
    <dbReference type="NCBI Taxonomy" id="1314806"/>
    <lineage>
        <taxon>Eukaryota</taxon>
        <taxon>Fungi</taxon>
        <taxon>Dikarya</taxon>
        <taxon>Basidiomycota</taxon>
        <taxon>Agaricomycotina</taxon>
        <taxon>Agaricomycetes</taxon>
        <taxon>Russulales</taxon>
        <taxon>Lachnocladiaceae</taxon>
        <taxon>Vararia</taxon>
    </lineage>
</organism>
<comment type="caution">
    <text evidence="1">The sequence shown here is derived from an EMBL/GenBank/DDBJ whole genome shotgun (WGS) entry which is preliminary data.</text>
</comment>
<protein>
    <submittedName>
        <fullName evidence="1">Serine carboxypeptidase</fullName>
    </submittedName>
</protein>
<reference evidence="1" key="1">
    <citation type="submission" date="2021-02" db="EMBL/GenBank/DDBJ databases">
        <authorList>
            <consortium name="DOE Joint Genome Institute"/>
            <person name="Ahrendt S."/>
            <person name="Looney B.P."/>
            <person name="Miyauchi S."/>
            <person name="Morin E."/>
            <person name="Drula E."/>
            <person name="Courty P.E."/>
            <person name="Chicoki N."/>
            <person name="Fauchery L."/>
            <person name="Kohler A."/>
            <person name="Kuo A."/>
            <person name="Labutti K."/>
            <person name="Pangilinan J."/>
            <person name="Lipzen A."/>
            <person name="Riley R."/>
            <person name="Andreopoulos W."/>
            <person name="He G."/>
            <person name="Johnson J."/>
            <person name="Barry K.W."/>
            <person name="Grigoriev I.V."/>
            <person name="Nagy L."/>
            <person name="Hibbett D."/>
            <person name="Henrissat B."/>
            <person name="Matheny P.B."/>
            <person name="Labbe J."/>
            <person name="Martin F."/>
        </authorList>
    </citation>
    <scope>NUCLEOTIDE SEQUENCE</scope>
    <source>
        <strain evidence="1">EC-137</strain>
    </source>
</reference>
<dbReference type="EMBL" id="MU273474">
    <property type="protein sequence ID" value="KAI0036241.1"/>
    <property type="molecule type" value="Genomic_DNA"/>
</dbReference>